<keyword evidence="3 7" id="KW-0812">Transmembrane</keyword>
<gene>
    <name evidence="8" type="ORF">KUTeg_022669</name>
</gene>
<evidence type="ECO:0000256" key="5">
    <source>
        <dbReference type="ARBA" id="ARBA00023136"/>
    </source>
</evidence>
<evidence type="ECO:0000256" key="7">
    <source>
        <dbReference type="SAM" id="Phobius"/>
    </source>
</evidence>
<evidence type="ECO:0000256" key="4">
    <source>
        <dbReference type="ARBA" id="ARBA00022989"/>
    </source>
</evidence>
<dbReference type="Proteomes" id="UP001217089">
    <property type="component" value="Unassembled WGS sequence"/>
</dbReference>
<keyword evidence="9" id="KW-1185">Reference proteome</keyword>
<evidence type="ECO:0000256" key="3">
    <source>
        <dbReference type="ARBA" id="ARBA00022692"/>
    </source>
</evidence>
<name>A0ABQ9DZA1_TEGGR</name>
<feature type="region of interest" description="Disordered" evidence="6">
    <location>
        <begin position="1"/>
        <end position="26"/>
    </location>
</feature>
<evidence type="ECO:0000256" key="1">
    <source>
        <dbReference type="ARBA" id="ARBA00004370"/>
    </source>
</evidence>
<proteinExistence type="inferred from homology"/>
<keyword evidence="5 7" id="KW-0472">Membrane</keyword>
<dbReference type="EMBL" id="JARBDR010000921">
    <property type="protein sequence ID" value="KAJ8298609.1"/>
    <property type="molecule type" value="Genomic_DNA"/>
</dbReference>
<comment type="caution">
    <text evidence="8">The sequence shown here is derived from an EMBL/GenBank/DDBJ whole genome shotgun (WGS) entry which is preliminary data.</text>
</comment>
<feature type="transmembrane region" description="Helical" evidence="7">
    <location>
        <begin position="83"/>
        <end position="106"/>
    </location>
</feature>
<evidence type="ECO:0000256" key="2">
    <source>
        <dbReference type="ARBA" id="ARBA00006843"/>
    </source>
</evidence>
<evidence type="ECO:0000313" key="8">
    <source>
        <dbReference type="EMBL" id="KAJ8298609.1"/>
    </source>
</evidence>
<comment type="similarity">
    <text evidence="2">Belongs to the CD225/Dispanin family.</text>
</comment>
<keyword evidence="4 7" id="KW-1133">Transmembrane helix</keyword>
<protein>
    <submittedName>
        <fullName evidence="8">Uncharacterized protein</fullName>
    </submittedName>
</protein>
<sequence length="108" mass="11972">MATGTNKKGLNYIKEDNETEDSPPSYTQSVYDTGIQLDTIKPNFQNDVYNAGYDQGTQVAAQEAYKDGDYEEAERGTNTAKHLTIASMVIGFLLIVVLAMSLHFHFNS</sequence>
<dbReference type="InterPro" id="IPR007593">
    <property type="entry name" value="CD225/Dispanin_fam"/>
</dbReference>
<reference evidence="8 9" key="1">
    <citation type="submission" date="2022-12" db="EMBL/GenBank/DDBJ databases">
        <title>Chromosome-level genome of Tegillarca granosa.</title>
        <authorList>
            <person name="Kim J."/>
        </authorList>
    </citation>
    <scope>NUCLEOTIDE SEQUENCE [LARGE SCALE GENOMIC DNA]</scope>
    <source>
        <strain evidence="8">Teg-2019</strain>
        <tissue evidence="8">Adductor muscle</tissue>
    </source>
</reference>
<organism evidence="8 9">
    <name type="scientific">Tegillarca granosa</name>
    <name type="common">Malaysian cockle</name>
    <name type="synonym">Anadara granosa</name>
    <dbReference type="NCBI Taxonomy" id="220873"/>
    <lineage>
        <taxon>Eukaryota</taxon>
        <taxon>Metazoa</taxon>
        <taxon>Spiralia</taxon>
        <taxon>Lophotrochozoa</taxon>
        <taxon>Mollusca</taxon>
        <taxon>Bivalvia</taxon>
        <taxon>Autobranchia</taxon>
        <taxon>Pteriomorphia</taxon>
        <taxon>Arcoida</taxon>
        <taxon>Arcoidea</taxon>
        <taxon>Arcidae</taxon>
        <taxon>Tegillarca</taxon>
    </lineage>
</organism>
<comment type="subcellular location">
    <subcellularLocation>
        <location evidence="1">Membrane</location>
    </subcellularLocation>
</comment>
<evidence type="ECO:0000256" key="6">
    <source>
        <dbReference type="SAM" id="MobiDB-lite"/>
    </source>
</evidence>
<dbReference type="Pfam" id="PF04505">
    <property type="entry name" value="CD225"/>
    <property type="match status" value="1"/>
</dbReference>
<accession>A0ABQ9DZA1</accession>
<evidence type="ECO:0000313" key="9">
    <source>
        <dbReference type="Proteomes" id="UP001217089"/>
    </source>
</evidence>